<dbReference type="PANTHER" id="PTHR33744">
    <property type="entry name" value="CARBOHYDRATE DIACID REGULATOR"/>
    <property type="match status" value="1"/>
</dbReference>
<feature type="domain" description="PucR C-terminal helix-turn-helix" evidence="2">
    <location>
        <begin position="461"/>
        <end position="518"/>
    </location>
</feature>
<dbReference type="RefSeq" id="WP_197001881.1">
    <property type="nucleotide sequence ID" value="NZ_BONS01000023.1"/>
</dbReference>
<accession>A0A8J7KV02</accession>
<dbReference type="InterPro" id="IPR041522">
    <property type="entry name" value="CdaR_GGDEF"/>
</dbReference>
<dbReference type="PANTHER" id="PTHR33744:SF17">
    <property type="entry name" value="CONSERVED PROTEIN"/>
    <property type="match status" value="1"/>
</dbReference>
<comment type="caution">
    <text evidence="4">The sequence shown here is derived from an EMBL/GenBank/DDBJ whole genome shotgun (WGS) entry which is preliminary data.</text>
</comment>
<dbReference type="InterPro" id="IPR025736">
    <property type="entry name" value="PucR_C-HTH_dom"/>
</dbReference>
<name>A0A8J7KV02_9ACTN</name>
<dbReference type="EMBL" id="JADOUF010000001">
    <property type="protein sequence ID" value="MBG6134672.1"/>
    <property type="molecule type" value="Genomic_DNA"/>
</dbReference>
<proteinExistence type="inferred from homology"/>
<dbReference type="InterPro" id="IPR051448">
    <property type="entry name" value="CdaR-like_regulators"/>
</dbReference>
<gene>
    <name evidence="4" type="ORF">IW245_000866</name>
</gene>
<evidence type="ECO:0000313" key="4">
    <source>
        <dbReference type="EMBL" id="MBG6134672.1"/>
    </source>
</evidence>
<evidence type="ECO:0000259" key="2">
    <source>
        <dbReference type="Pfam" id="PF13556"/>
    </source>
</evidence>
<evidence type="ECO:0008006" key="6">
    <source>
        <dbReference type="Google" id="ProtNLM"/>
    </source>
</evidence>
<protein>
    <recommendedName>
        <fullName evidence="6">PucR family transcriptional regulator</fullName>
    </recommendedName>
</protein>
<reference evidence="4" key="1">
    <citation type="submission" date="2020-11" db="EMBL/GenBank/DDBJ databases">
        <title>Sequencing the genomes of 1000 actinobacteria strains.</title>
        <authorList>
            <person name="Klenk H.-P."/>
        </authorList>
    </citation>
    <scope>NUCLEOTIDE SEQUENCE</scope>
    <source>
        <strain evidence="4">DSM 45356</strain>
    </source>
</reference>
<organism evidence="4 5">
    <name type="scientific">Longispora fulva</name>
    <dbReference type="NCBI Taxonomy" id="619741"/>
    <lineage>
        <taxon>Bacteria</taxon>
        <taxon>Bacillati</taxon>
        <taxon>Actinomycetota</taxon>
        <taxon>Actinomycetes</taxon>
        <taxon>Micromonosporales</taxon>
        <taxon>Micromonosporaceae</taxon>
        <taxon>Longispora</taxon>
    </lineage>
</organism>
<evidence type="ECO:0000313" key="5">
    <source>
        <dbReference type="Proteomes" id="UP000622552"/>
    </source>
</evidence>
<dbReference type="AlphaFoldDB" id="A0A8J7KV02"/>
<sequence>MSCSLRRILIDLGSTVLDVAAPGADLDAEVTGVVIHDPHDEPATTAGGLLLGIGVRGPQDVAALLGQLGQARAAALVVKGPVDVTDEVRAAARDSGVTLLSLTAGAAWAQVAALLRGLLDEAGTGVGEDIDGDLFSVANAVGALLDAPVTIEDRSSRVLAFSSRQDEADAPRVETVLGRQVPERFRRLLEQRGFFRRLYSAPGPVRIELGEDTLPRVAIAVRAGDEILGSVWVAVRDPLSAAADRALRDAAGVVALHLLRRRAGADARRRVRTDLLSTVLAGGPDAADAAGRLGIATGPLCVLAAEMAEDDGGDPLAVELQRQRLSDALGLHLAAVHPRTAAAGIGRVAYAVLPLPDGADETRAARVAASLLERTGPLSTANIGVGRAVTGLPDIARSRADADRVLRVLRSRGATGTVAGRADTHFASLLLHLADLAAADPAPDGPYQRLLAYDAAHDADLTRTLAAYLDAFGDTRAAAEAVHVHPNTFRYRLRRLTEVAGLDLADPDARLAVALQIRLHRPNR</sequence>
<dbReference type="Gene3D" id="1.10.10.2840">
    <property type="entry name" value="PucR C-terminal helix-turn-helix domain"/>
    <property type="match status" value="1"/>
</dbReference>
<dbReference type="Proteomes" id="UP000622552">
    <property type="component" value="Unassembled WGS sequence"/>
</dbReference>
<dbReference type="Pfam" id="PF13556">
    <property type="entry name" value="HTH_30"/>
    <property type="match status" value="1"/>
</dbReference>
<dbReference type="Pfam" id="PF17853">
    <property type="entry name" value="GGDEF_2"/>
    <property type="match status" value="1"/>
</dbReference>
<comment type="similarity">
    <text evidence="1">Belongs to the CdaR family.</text>
</comment>
<evidence type="ECO:0000259" key="3">
    <source>
        <dbReference type="Pfam" id="PF17853"/>
    </source>
</evidence>
<dbReference type="InterPro" id="IPR042070">
    <property type="entry name" value="PucR_C-HTH_sf"/>
</dbReference>
<feature type="domain" description="CdaR GGDEF-like" evidence="3">
    <location>
        <begin position="284"/>
        <end position="408"/>
    </location>
</feature>
<keyword evidence="5" id="KW-1185">Reference proteome</keyword>
<evidence type="ECO:0000256" key="1">
    <source>
        <dbReference type="ARBA" id="ARBA00006754"/>
    </source>
</evidence>